<dbReference type="GO" id="GO:0008410">
    <property type="term" value="F:CoA-transferase activity"/>
    <property type="evidence" value="ECO:0007669"/>
    <property type="project" value="TreeGrafter"/>
</dbReference>
<dbReference type="SUPFAM" id="SSF89796">
    <property type="entry name" value="CoA-transferase family III (CaiB/BaiF)"/>
    <property type="match status" value="1"/>
</dbReference>
<sequence length="379" mass="41332">MAGPLSHIKVVDLSRVLAGPWSTQMLGDLGAQVTKIERPHAGDDTRHWGPPFITNADGSRGDAGYFLCTNRNKTSLQLDITSDAGQATIRDMVKQADILVENYKVGGLKKYGLDYDSLKDLNPGLIYCSITGFGQTGPYAKRPGYDFMIQAMSGLMSVTGEKDGLPGAGPQKVGIAIADLMTGMYASVGILAALAHRDQTGEGQYIDLALLDCQMAMLSNQGSNYLVGGSAPKRMGNAHLNIVPYQVMPTKDGHLIIAVGNDSQFQSFCRLCARQDWANDPRFATNEARVVNREELIPLLEEVTRHRSTQDWISALEAANVPCGPVNNIEQAFQDPQVIHRHLRRDMTRPDGTKIPVVANPINFSKTPIDYKIAPPKLK</sequence>
<dbReference type="PANTHER" id="PTHR48207:SF3">
    <property type="entry name" value="SUCCINATE--HYDROXYMETHYLGLUTARATE COA-TRANSFERASE"/>
    <property type="match status" value="1"/>
</dbReference>
<dbReference type="InterPro" id="IPR044855">
    <property type="entry name" value="CoA-Trfase_III_dom3_sf"/>
</dbReference>
<dbReference type="PANTHER" id="PTHR48207">
    <property type="entry name" value="SUCCINATE--HYDROXYMETHYLGLUTARATE COA-TRANSFERASE"/>
    <property type="match status" value="1"/>
</dbReference>
<dbReference type="OrthoDB" id="5720311at2"/>
<keyword evidence="3" id="KW-1185">Reference proteome</keyword>
<keyword evidence="1 2" id="KW-0808">Transferase</keyword>
<dbReference type="AlphaFoldDB" id="A0A2G4YQ55"/>
<proteinExistence type="predicted"/>
<dbReference type="InterPro" id="IPR003673">
    <property type="entry name" value="CoA-Trfase_fam_III"/>
</dbReference>
<dbReference type="InterPro" id="IPR023606">
    <property type="entry name" value="CoA-Trfase_III_dom_1_sf"/>
</dbReference>
<dbReference type="FunCoup" id="A0A2G4YQ55">
    <property type="interactions" value="431"/>
</dbReference>
<dbReference type="RefSeq" id="WP_099473430.1">
    <property type="nucleotide sequence ID" value="NZ_CP041025.1"/>
</dbReference>
<dbReference type="EMBL" id="PDEM01000024">
    <property type="protein sequence ID" value="PHZ84461.1"/>
    <property type="molecule type" value="Genomic_DNA"/>
</dbReference>
<dbReference type="Proteomes" id="UP000229730">
    <property type="component" value="Unassembled WGS sequence"/>
</dbReference>
<dbReference type="Gene3D" id="3.30.1540.10">
    <property type="entry name" value="formyl-coa transferase, domain 3"/>
    <property type="match status" value="1"/>
</dbReference>
<protein>
    <submittedName>
        <fullName evidence="2">CoA transferase</fullName>
    </submittedName>
</protein>
<organism evidence="2 3">
    <name type="scientific">Paremcibacter congregatus</name>
    <dbReference type="NCBI Taxonomy" id="2043170"/>
    <lineage>
        <taxon>Bacteria</taxon>
        <taxon>Pseudomonadati</taxon>
        <taxon>Pseudomonadota</taxon>
        <taxon>Alphaproteobacteria</taxon>
        <taxon>Emcibacterales</taxon>
        <taxon>Emcibacteraceae</taxon>
        <taxon>Paremcibacter</taxon>
    </lineage>
</organism>
<reference evidence="2 3" key="1">
    <citation type="submission" date="2017-10" db="EMBL/GenBank/DDBJ databases">
        <title>Frigbacter circumglobatus gen. nov. sp. nov., isolated from sediment cultured in situ.</title>
        <authorList>
            <person name="Zhao Z."/>
        </authorList>
    </citation>
    <scope>NUCLEOTIDE SEQUENCE [LARGE SCALE GENOMIC DNA]</scope>
    <source>
        <strain evidence="2 3">ZYL</strain>
    </source>
</reference>
<evidence type="ECO:0000256" key="1">
    <source>
        <dbReference type="ARBA" id="ARBA00022679"/>
    </source>
</evidence>
<gene>
    <name evidence="2" type="ORF">CRD36_11665</name>
</gene>
<dbReference type="Gene3D" id="3.40.50.10540">
    <property type="entry name" value="Crotonobetainyl-coa:carnitine coa-transferase, domain 1"/>
    <property type="match status" value="1"/>
</dbReference>
<accession>A0A2G4YQ55</accession>
<dbReference type="InterPro" id="IPR050483">
    <property type="entry name" value="CoA-transferase_III_domain"/>
</dbReference>
<evidence type="ECO:0000313" key="3">
    <source>
        <dbReference type="Proteomes" id="UP000229730"/>
    </source>
</evidence>
<comment type="caution">
    <text evidence="2">The sequence shown here is derived from an EMBL/GenBank/DDBJ whole genome shotgun (WGS) entry which is preliminary data.</text>
</comment>
<dbReference type="Pfam" id="PF02515">
    <property type="entry name" value="CoA_transf_3"/>
    <property type="match status" value="1"/>
</dbReference>
<name>A0A2G4YQ55_9PROT</name>
<evidence type="ECO:0000313" key="2">
    <source>
        <dbReference type="EMBL" id="PHZ84461.1"/>
    </source>
</evidence>
<dbReference type="InParanoid" id="A0A2G4YQ55"/>